<dbReference type="Proteomes" id="UP001234178">
    <property type="component" value="Unassembled WGS sequence"/>
</dbReference>
<proteinExistence type="predicted"/>
<keyword evidence="1" id="KW-1133">Transmembrane helix</keyword>
<feature type="transmembrane region" description="Helical" evidence="1">
    <location>
        <begin position="51"/>
        <end position="72"/>
    </location>
</feature>
<comment type="caution">
    <text evidence="2">The sequence shown here is derived from an EMBL/GenBank/DDBJ whole genome shotgun (WGS) entry which is preliminary data.</text>
</comment>
<gene>
    <name evidence="2" type="ORF">OUZ56_027276</name>
</gene>
<organism evidence="2 3">
    <name type="scientific">Daphnia magna</name>
    <dbReference type="NCBI Taxonomy" id="35525"/>
    <lineage>
        <taxon>Eukaryota</taxon>
        <taxon>Metazoa</taxon>
        <taxon>Ecdysozoa</taxon>
        <taxon>Arthropoda</taxon>
        <taxon>Crustacea</taxon>
        <taxon>Branchiopoda</taxon>
        <taxon>Diplostraca</taxon>
        <taxon>Cladocera</taxon>
        <taxon>Anomopoda</taxon>
        <taxon>Daphniidae</taxon>
        <taxon>Daphnia</taxon>
    </lineage>
</organism>
<accession>A0ABQ9ZPP7</accession>
<dbReference type="EMBL" id="JAOYFB010000004">
    <property type="protein sequence ID" value="KAK4014768.1"/>
    <property type="molecule type" value="Genomic_DNA"/>
</dbReference>
<evidence type="ECO:0000256" key="1">
    <source>
        <dbReference type="SAM" id="Phobius"/>
    </source>
</evidence>
<feature type="transmembrane region" description="Helical" evidence="1">
    <location>
        <begin position="93"/>
        <end position="112"/>
    </location>
</feature>
<protein>
    <submittedName>
        <fullName evidence="2">Uncharacterized protein</fullName>
    </submittedName>
</protein>
<sequence>MDRLKHQLHFFGLQMFIFLRYNTAVSTLFVVSPPVDHATTFSSSSFRCLRLHLIAVFVDVFTFISVSSSSWTSSPSSPSRRRLGRLRPRHHRLCPRHHLVAGFAFALFALHLRPSRREFSVDRRHGTGRNGLRRKAP</sequence>
<evidence type="ECO:0000313" key="2">
    <source>
        <dbReference type="EMBL" id="KAK4014768.1"/>
    </source>
</evidence>
<keyword evidence="3" id="KW-1185">Reference proteome</keyword>
<keyword evidence="1" id="KW-0472">Membrane</keyword>
<name>A0ABQ9ZPP7_9CRUS</name>
<reference evidence="2 3" key="1">
    <citation type="journal article" date="2023" name="Nucleic Acids Res.">
        <title>The hologenome of Daphnia magna reveals possible DNA methylation and microbiome-mediated evolution of the host genome.</title>
        <authorList>
            <person name="Chaturvedi A."/>
            <person name="Li X."/>
            <person name="Dhandapani V."/>
            <person name="Marshall H."/>
            <person name="Kissane S."/>
            <person name="Cuenca-Cambronero M."/>
            <person name="Asole G."/>
            <person name="Calvet F."/>
            <person name="Ruiz-Romero M."/>
            <person name="Marangio P."/>
            <person name="Guigo R."/>
            <person name="Rago D."/>
            <person name="Mirbahai L."/>
            <person name="Eastwood N."/>
            <person name="Colbourne J.K."/>
            <person name="Zhou J."/>
            <person name="Mallon E."/>
            <person name="Orsini L."/>
        </authorList>
    </citation>
    <scope>NUCLEOTIDE SEQUENCE [LARGE SCALE GENOMIC DNA]</scope>
    <source>
        <strain evidence="2">LRV0_1</strain>
    </source>
</reference>
<keyword evidence="1" id="KW-0812">Transmembrane</keyword>
<evidence type="ECO:0000313" key="3">
    <source>
        <dbReference type="Proteomes" id="UP001234178"/>
    </source>
</evidence>
<feature type="transmembrane region" description="Helical" evidence="1">
    <location>
        <begin position="12"/>
        <end position="31"/>
    </location>
</feature>